<name>A0AAD8Z0U4_9TELE</name>
<dbReference type="EMBL" id="JAROKS010000022">
    <property type="protein sequence ID" value="KAK1789215.1"/>
    <property type="molecule type" value="Genomic_DNA"/>
</dbReference>
<proteinExistence type="inferred from homology"/>
<sequence>MKECLILGLLHLALTEGLIRVPLVKMKTIMEERGFLKEVLEDSPYSSELGSAENLINQDDMAYFGKIGIGTPPQYFYVHFDTGSTTLWVNSVYCNSDACSHHPLFNPSKSSTYHSNGQPFSIQYGTGSVSGVIGYDVVTMDELTVTNQKIGLSQSEPGDHFARPLHDGIMGLAFKPDQGTIVDTMIQEGLIEEPVFAFYLSSEVSSLPPLTFIMNGAHLHLPASAYVLQEEDSSGNPYCLSGISSSGEEYRNGLPYWILGDVFLRQFYSVFDQGNARLHQATLNILCRVPLVKMKTIMEERGFLKEALDYSTEQGSETLVNQHDMAYFGKIGIGTPPQYFYVHFDTGSTTLWVNSVYCNSDACSHHPLFNPKYSSTYHSNGQPFSIQYGTGSVTGIIGYDTITMGELTITNQKIGLSQSEPGDHFAGALQDGLMGLAFMPNQGTIVDTMIQESLIEEPVFAFYLSRKSESGSEVMFGGTDPSYYQGQINWVPVQQNSHWQLVFEGFEVNHQSTGWCENGCTAITDTGTSLLECPPQYVDSLHQMLGAQQDQDGNYVFDCSEVSSLPPLTFIMNGAHLHLPASAYVLQEEDSNGNCRSGIKHSHEEYRNGLPYWILGDVFLRQFYSVFDQGNARVGFATLA</sequence>
<dbReference type="FunFam" id="2.40.70.10:FF:000006">
    <property type="entry name" value="Cathepsin E"/>
    <property type="match status" value="1"/>
</dbReference>
<feature type="domain" description="Peptidase A1" evidence="6">
    <location>
        <begin position="327"/>
        <end position="637"/>
    </location>
</feature>
<dbReference type="PANTHER" id="PTHR47966">
    <property type="entry name" value="BETA-SITE APP-CLEAVING ENZYME, ISOFORM A-RELATED"/>
    <property type="match status" value="1"/>
</dbReference>
<evidence type="ECO:0000256" key="3">
    <source>
        <dbReference type="PIRSR" id="PIRSR601461-1"/>
    </source>
</evidence>
<dbReference type="SUPFAM" id="SSF50630">
    <property type="entry name" value="Acid proteases"/>
    <property type="match status" value="2"/>
</dbReference>
<dbReference type="Proteomes" id="UP001239994">
    <property type="component" value="Unassembled WGS sequence"/>
</dbReference>
<evidence type="ECO:0000256" key="5">
    <source>
        <dbReference type="SAM" id="SignalP"/>
    </source>
</evidence>
<protein>
    <recommendedName>
        <fullName evidence="6">Peptidase A1 domain-containing protein</fullName>
    </recommendedName>
</protein>
<feature type="domain" description="Peptidase A1" evidence="6">
    <location>
        <begin position="213"/>
        <end position="281"/>
    </location>
</feature>
<dbReference type="Pfam" id="PF00026">
    <property type="entry name" value="Asp"/>
    <property type="match status" value="2"/>
</dbReference>
<comment type="similarity">
    <text evidence="1">Belongs to the peptidase A1 family.</text>
</comment>
<dbReference type="GO" id="GO:0004190">
    <property type="term" value="F:aspartic-type endopeptidase activity"/>
    <property type="evidence" value="ECO:0007669"/>
    <property type="project" value="InterPro"/>
</dbReference>
<feature type="chain" id="PRO_5042048579" description="Peptidase A1 domain-containing protein" evidence="5">
    <location>
        <begin position="16"/>
        <end position="640"/>
    </location>
</feature>
<feature type="domain" description="Peptidase A1" evidence="6">
    <location>
        <begin position="63"/>
        <end position="212"/>
    </location>
</feature>
<feature type="signal peptide" evidence="5">
    <location>
        <begin position="1"/>
        <end position="15"/>
    </location>
</feature>
<feature type="active site" evidence="3">
    <location>
        <position position="525"/>
    </location>
</feature>
<keyword evidence="8" id="KW-1185">Reference proteome</keyword>
<dbReference type="PRINTS" id="PR00792">
    <property type="entry name" value="PEPSIN"/>
</dbReference>
<feature type="active site" evidence="3">
    <location>
        <position position="345"/>
    </location>
</feature>
<dbReference type="GO" id="GO:0006508">
    <property type="term" value="P:proteolysis"/>
    <property type="evidence" value="ECO:0007669"/>
    <property type="project" value="InterPro"/>
</dbReference>
<keyword evidence="2 4" id="KW-1015">Disulfide bond</keyword>
<gene>
    <name evidence="7" type="ORF">P4O66_015160</name>
</gene>
<comment type="caution">
    <text evidence="7">The sequence shown here is derived from an EMBL/GenBank/DDBJ whole genome shotgun (WGS) entry which is preliminary data.</text>
</comment>
<dbReference type="PROSITE" id="PS51767">
    <property type="entry name" value="PEPTIDASE_A1"/>
    <property type="match status" value="3"/>
</dbReference>
<evidence type="ECO:0000256" key="4">
    <source>
        <dbReference type="PIRSR" id="PIRSR601461-2"/>
    </source>
</evidence>
<dbReference type="Gene3D" id="2.40.70.10">
    <property type="entry name" value="Acid Proteases"/>
    <property type="match status" value="4"/>
</dbReference>
<organism evidence="7 8">
    <name type="scientific">Electrophorus voltai</name>
    <dbReference type="NCBI Taxonomy" id="2609070"/>
    <lineage>
        <taxon>Eukaryota</taxon>
        <taxon>Metazoa</taxon>
        <taxon>Chordata</taxon>
        <taxon>Craniata</taxon>
        <taxon>Vertebrata</taxon>
        <taxon>Euteleostomi</taxon>
        <taxon>Actinopterygii</taxon>
        <taxon>Neopterygii</taxon>
        <taxon>Teleostei</taxon>
        <taxon>Ostariophysi</taxon>
        <taxon>Gymnotiformes</taxon>
        <taxon>Gymnotoidei</taxon>
        <taxon>Gymnotidae</taxon>
        <taxon>Electrophorus</taxon>
    </lineage>
</organism>
<accession>A0AAD8Z0U4</accession>
<reference evidence="7" key="1">
    <citation type="submission" date="2023-03" db="EMBL/GenBank/DDBJ databases">
        <title>Electrophorus voltai genome.</title>
        <authorList>
            <person name="Bian C."/>
        </authorList>
    </citation>
    <scope>NUCLEOTIDE SEQUENCE</scope>
    <source>
        <strain evidence="7">CB-2022</strain>
        <tissue evidence="7">Muscle</tissue>
    </source>
</reference>
<dbReference type="PANTHER" id="PTHR47966:SF66">
    <property type="entry name" value="PEPSINOGEN C"/>
    <property type="match status" value="1"/>
</dbReference>
<evidence type="ECO:0000259" key="6">
    <source>
        <dbReference type="PROSITE" id="PS51767"/>
    </source>
</evidence>
<evidence type="ECO:0000256" key="2">
    <source>
        <dbReference type="ARBA" id="ARBA00023157"/>
    </source>
</evidence>
<dbReference type="InterPro" id="IPR021109">
    <property type="entry name" value="Peptidase_aspartic_dom_sf"/>
</dbReference>
<evidence type="ECO:0000313" key="8">
    <source>
        <dbReference type="Proteomes" id="UP001239994"/>
    </source>
</evidence>
<dbReference type="FunFam" id="2.40.70.10:FF:000004">
    <property type="entry name" value="Pepsin A"/>
    <property type="match status" value="2"/>
</dbReference>
<dbReference type="AlphaFoldDB" id="A0AAD8Z0U4"/>
<dbReference type="InterPro" id="IPR001461">
    <property type="entry name" value="Aspartic_peptidase_A1"/>
</dbReference>
<evidence type="ECO:0000256" key="1">
    <source>
        <dbReference type="ARBA" id="ARBA00007447"/>
    </source>
</evidence>
<dbReference type="InterPro" id="IPR033121">
    <property type="entry name" value="PEPTIDASE_A1"/>
</dbReference>
<keyword evidence="5" id="KW-0732">Signal</keyword>
<evidence type="ECO:0000313" key="7">
    <source>
        <dbReference type="EMBL" id="KAK1789215.1"/>
    </source>
</evidence>
<feature type="disulfide bond" evidence="4">
    <location>
        <begin position="358"/>
        <end position="363"/>
    </location>
</feature>